<gene>
    <name evidence="1" type="ORF">BGZ65_006343</name>
</gene>
<keyword evidence="2" id="KW-1185">Reference proteome</keyword>
<dbReference type="OrthoDB" id="2448708at2759"/>
<organism evidence="1 2">
    <name type="scientific">Modicella reniformis</name>
    <dbReference type="NCBI Taxonomy" id="1440133"/>
    <lineage>
        <taxon>Eukaryota</taxon>
        <taxon>Fungi</taxon>
        <taxon>Fungi incertae sedis</taxon>
        <taxon>Mucoromycota</taxon>
        <taxon>Mortierellomycotina</taxon>
        <taxon>Mortierellomycetes</taxon>
        <taxon>Mortierellales</taxon>
        <taxon>Mortierellaceae</taxon>
        <taxon>Modicella</taxon>
    </lineage>
</organism>
<evidence type="ECO:0000313" key="1">
    <source>
        <dbReference type="EMBL" id="KAF9928300.1"/>
    </source>
</evidence>
<dbReference type="AlphaFoldDB" id="A0A9P6IJF8"/>
<comment type="caution">
    <text evidence="1">The sequence shown here is derived from an EMBL/GenBank/DDBJ whole genome shotgun (WGS) entry which is preliminary data.</text>
</comment>
<protein>
    <submittedName>
        <fullName evidence="1">Uncharacterized protein</fullName>
    </submittedName>
</protein>
<dbReference type="EMBL" id="JAAAHW010010260">
    <property type="protein sequence ID" value="KAF9928300.1"/>
    <property type="molecule type" value="Genomic_DNA"/>
</dbReference>
<reference evidence="1" key="1">
    <citation type="journal article" date="2020" name="Fungal Divers.">
        <title>Resolving the Mortierellaceae phylogeny through synthesis of multi-gene phylogenetics and phylogenomics.</title>
        <authorList>
            <person name="Vandepol N."/>
            <person name="Liber J."/>
            <person name="Desiro A."/>
            <person name="Na H."/>
            <person name="Kennedy M."/>
            <person name="Barry K."/>
            <person name="Grigoriev I.V."/>
            <person name="Miller A.N."/>
            <person name="O'Donnell K."/>
            <person name="Stajich J.E."/>
            <person name="Bonito G."/>
        </authorList>
    </citation>
    <scope>NUCLEOTIDE SEQUENCE</scope>
    <source>
        <strain evidence="1">MES-2147</strain>
    </source>
</reference>
<evidence type="ECO:0000313" key="2">
    <source>
        <dbReference type="Proteomes" id="UP000749646"/>
    </source>
</evidence>
<sequence length="164" mass="18790">MFNDAITEYLSLVKDSGGIERFQTCLQIKNKDNIQTWTSTANSRFEEAWNSAIHKAEDSDRPGKKQKVVDDDELVDKKEYRTCTMTLRQALRDDVLCRYEDIVSLANTRQEDIDELPVLTLEGTMAVGRKSQMHEKLLIIPRIVAGALYDRQETLDIRTSSFAT</sequence>
<accession>A0A9P6IJF8</accession>
<dbReference type="Proteomes" id="UP000749646">
    <property type="component" value="Unassembled WGS sequence"/>
</dbReference>
<proteinExistence type="predicted"/>
<name>A0A9P6IJF8_9FUNG</name>